<feature type="binding site" evidence="6">
    <location>
        <position position="77"/>
    </location>
    <ligand>
        <name>Fe cation</name>
        <dbReference type="ChEBI" id="CHEBI:24875"/>
        <note>catalytic</note>
    </ligand>
</feature>
<dbReference type="PANTHER" id="PTHR12918:SF1">
    <property type="entry name" value="CYSTEINE DIOXYGENASE TYPE 1"/>
    <property type="match status" value="1"/>
</dbReference>
<organism evidence="7 8">
    <name type="scientific">Kroppenstedtia pulmonis</name>
    <dbReference type="NCBI Taxonomy" id="1380685"/>
    <lineage>
        <taxon>Bacteria</taxon>
        <taxon>Bacillati</taxon>
        <taxon>Bacillota</taxon>
        <taxon>Bacilli</taxon>
        <taxon>Bacillales</taxon>
        <taxon>Thermoactinomycetaceae</taxon>
        <taxon>Kroppenstedtia</taxon>
    </lineage>
</organism>
<evidence type="ECO:0000256" key="2">
    <source>
        <dbReference type="ARBA" id="ARBA00022723"/>
    </source>
</evidence>
<dbReference type="CDD" id="cd10548">
    <property type="entry name" value="cupin_CDO"/>
    <property type="match status" value="1"/>
</dbReference>
<evidence type="ECO:0000313" key="8">
    <source>
        <dbReference type="Proteomes" id="UP000503088"/>
    </source>
</evidence>
<evidence type="ECO:0000256" key="4">
    <source>
        <dbReference type="ARBA" id="ARBA00023002"/>
    </source>
</evidence>
<keyword evidence="4" id="KW-0560">Oxidoreductase</keyword>
<dbReference type="Pfam" id="PF05995">
    <property type="entry name" value="CDO_I"/>
    <property type="match status" value="1"/>
</dbReference>
<dbReference type="RefSeq" id="WP_173220475.1">
    <property type="nucleotide sequence ID" value="NZ_CP048104.1"/>
</dbReference>
<evidence type="ECO:0000256" key="1">
    <source>
        <dbReference type="ARBA" id="ARBA00006622"/>
    </source>
</evidence>
<feature type="binding site" evidence="6">
    <location>
        <position position="75"/>
    </location>
    <ligand>
        <name>Fe cation</name>
        <dbReference type="ChEBI" id="CHEBI:24875"/>
        <note>catalytic</note>
    </ligand>
</feature>
<dbReference type="InterPro" id="IPR011051">
    <property type="entry name" value="RmlC_Cupin_sf"/>
</dbReference>
<evidence type="ECO:0000256" key="5">
    <source>
        <dbReference type="ARBA" id="ARBA00023004"/>
    </source>
</evidence>
<dbReference type="InterPro" id="IPR010300">
    <property type="entry name" value="CDO_1"/>
</dbReference>
<sequence>MNTIDKMEKVFGHLKKPSPRELKEALEKLEVSEEELLPFIKDPGNKPYGKKSLYRTEHVEIVVANWVPFNKCSPHDHGGSFGWIYVVSGETAHTLYKIEDGVPVPHVEKQEKTSTVFFTSQTMIHDMGNQKDQPLVTLHSYSPPVTGMRVYDLNRCASCIVSKDCGAWWPEEQKKRLREIKFKRSVH</sequence>
<feature type="binding site" evidence="6">
    <location>
        <position position="125"/>
    </location>
    <ligand>
        <name>Fe cation</name>
        <dbReference type="ChEBI" id="CHEBI:24875"/>
        <note>catalytic</note>
    </ligand>
</feature>
<comment type="similarity">
    <text evidence="1">Belongs to the cysteine dioxygenase family.</text>
</comment>
<evidence type="ECO:0000256" key="3">
    <source>
        <dbReference type="ARBA" id="ARBA00022964"/>
    </source>
</evidence>
<dbReference type="KEGG" id="kpul:GXN76_03280"/>
<keyword evidence="5 6" id="KW-0408">Iron</keyword>
<dbReference type="GO" id="GO:0008198">
    <property type="term" value="F:ferrous iron binding"/>
    <property type="evidence" value="ECO:0007669"/>
    <property type="project" value="TreeGrafter"/>
</dbReference>
<dbReference type="InterPro" id="IPR014710">
    <property type="entry name" value="RmlC-like_jellyroll"/>
</dbReference>
<gene>
    <name evidence="7" type="ORF">GXN76_03280</name>
</gene>
<keyword evidence="8" id="KW-1185">Reference proteome</keyword>
<dbReference type="EMBL" id="CP048104">
    <property type="protein sequence ID" value="QKG83589.1"/>
    <property type="molecule type" value="Genomic_DNA"/>
</dbReference>
<dbReference type="SUPFAM" id="SSF51182">
    <property type="entry name" value="RmlC-like cupins"/>
    <property type="match status" value="1"/>
</dbReference>
<dbReference type="GO" id="GO:0016702">
    <property type="term" value="F:oxidoreductase activity, acting on single donors with incorporation of molecular oxygen, incorporation of two atoms of oxygen"/>
    <property type="evidence" value="ECO:0007669"/>
    <property type="project" value="InterPro"/>
</dbReference>
<dbReference type="PANTHER" id="PTHR12918">
    <property type="entry name" value="CYSTEINE DIOXYGENASE"/>
    <property type="match status" value="1"/>
</dbReference>
<keyword evidence="3" id="KW-0223">Dioxygenase</keyword>
<proteinExistence type="inferred from homology"/>
<evidence type="ECO:0000256" key="6">
    <source>
        <dbReference type="PIRSR" id="PIRSR610300-51"/>
    </source>
</evidence>
<dbReference type="Proteomes" id="UP000503088">
    <property type="component" value="Chromosome"/>
</dbReference>
<reference evidence="7 8" key="1">
    <citation type="submission" date="2020-01" db="EMBL/GenBank/DDBJ databases">
        <authorList>
            <person name="Gulvik C.A."/>
            <person name="Batra D.G."/>
        </authorList>
    </citation>
    <scope>NUCLEOTIDE SEQUENCE [LARGE SCALE GENOMIC DNA]</scope>
    <source>
        <strain evidence="7 8">W9323</strain>
    </source>
</reference>
<accession>A0A7D3XLC6</accession>
<name>A0A7D3XLC6_9BACL</name>
<evidence type="ECO:0008006" key="9">
    <source>
        <dbReference type="Google" id="ProtNLM"/>
    </source>
</evidence>
<evidence type="ECO:0000313" key="7">
    <source>
        <dbReference type="EMBL" id="QKG83589.1"/>
    </source>
</evidence>
<keyword evidence="2 6" id="KW-0479">Metal-binding</keyword>
<protein>
    <recommendedName>
        <fullName evidence="9">Cysteine dioxygenase</fullName>
    </recommendedName>
</protein>
<dbReference type="AlphaFoldDB" id="A0A7D3XLC6"/>
<dbReference type="Gene3D" id="2.60.120.10">
    <property type="entry name" value="Jelly Rolls"/>
    <property type="match status" value="1"/>
</dbReference>